<accession>A0A256A7L9</accession>
<dbReference type="EMBL" id="NOXX01000092">
    <property type="protein sequence ID" value="OYQ49728.1"/>
    <property type="molecule type" value="Genomic_DNA"/>
</dbReference>
<evidence type="ECO:0008006" key="4">
    <source>
        <dbReference type="Google" id="ProtNLM"/>
    </source>
</evidence>
<sequence length="342" mass="39683">MFMKIGKREGTSPIVELAVILPNDTAMTEQTLEIEIENASRRIETRQGEIDIELGQLITQIDRYTTWAWRFVWFGAAIGVLSTLFFLCKNNDSGFGLNLLGDFMAGTVASIWSLAGLFFIYVAFLGQKQQLLNQQLEIMYSQLEVKYTRLELSGQKEEMMLQNKTLRQQKFENTFFQLLTLFSSIVNSLDLRKSRSSTEVISTGRDCFEIFYKRLVIFLTNRNQHTAGYKKENATLDEVILAYEDLYNNDKSDMSHYFRTIYHIVKFVDTSDIENKKQYIAIARAQLSSYEQILIFYNCLHENGSEKFKPLIEKYSLFKNIDGSLLINKDHLTEYENGAYGR</sequence>
<keyword evidence="1" id="KW-0812">Transmembrane</keyword>
<dbReference type="Proteomes" id="UP000216035">
    <property type="component" value="Unassembled WGS sequence"/>
</dbReference>
<reference evidence="2 3" key="1">
    <citation type="submission" date="2017-07" db="EMBL/GenBank/DDBJ databases">
        <title>Flavobacterium cyanobacteriorum sp. nov., isolated from cyanobacterial aggregates in a eutrophic lake.</title>
        <authorList>
            <person name="Cai H."/>
        </authorList>
    </citation>
    <scope>NUCLEOTIDE SEQUENCE [LARGE SCALE GENOMIC DNA]</scope>
    <source>
        <strain evidence="2 3">TH167</strain>
    </source>
</reference>
<evidence type="ECO:0000313" key="3">
    <source>
        <dbReference type="Proteomes" id="UP000216035"/>
    </source>
</evidence>
<name>A0A256A7L9_9FLAO</name>
<proteinExistence type="predicted"/>
<feature type="transmembrane region" description="Helical" evidence="1">
    <location>
        <begin position="107"/>
        <end position="126"/>
    </location>
</feature>
<dbReference type="Pfam" id="PF16872">
    <property type="entry name" value="putAbiC"/>
    <property type="match status" value="1"/>
</dbReference>
<gene>
    <name evidence="2" type="ORF">CHX27_01215</name>
</gene>
<keyword evidence="1" id="KW-0472">Membrane</keyword>
<keyword evidence="1" id="KW-1133">Transmembrane helix</keyword>
<organism evidence="2 3">
    <name type="scientific">Flavobacterium aurantiibacter</name>
    <dbReference type="NCBI Taxonomy" id="2023067"/>
    <lineage>
        <taxon>Bacteria</taxon>
        <taxon>Pseudomonadati</taxon>
        <taxon>Bacteroidota</taxon>
        <taxon>Flavobacteriia</taxon>
        <taxon>Flavobacteriales</taxon>
        <taxon>Flavobacteriaceae</taxon>
        <taxon>Flavobacterium</taxon>
    </lineage>
</organism>
<comment type="caution">
    <text evidence="2">The sequence shown here is derived from an EMBL/GenBank/DDBJ whole genome shotgun (WGS) entry which is preliminary data.</text>
</comment>
<protein>
    <recommendedName>
        <fullName evidence="4">Phage abortive infection protein</fullName>
    </recommendedName>
</protein>
<keyword evidence="3" id="KW-1185">Reference proteome</keyword>
<evidence type="ECO:0000256" key="1">
    <source>
        <dbReference type="SAM" id="Phobius"/>
    </source>
</evidence>
<feature type="transmembrane region" description="Helical" evidence="1">
    <location>
        <begin position="67"/>
        <end position="87"/>
    </location>
</feature>
<dbReference type="InterPro" id="IPR031709">
    <property type="entry name" value="PutAbiC"/>
</dbReference>
<evidence type="ECO:0000313" key="2">
    <source>
        <dbReference type="EMBL" id="OYQ49728.1"/>
    </source>
</evidence>
<dbReference type="AlphaFoldDB" id="A0A256A7L9"/>